<dbReference type="KEGG" id="puo:RZN69_09410"/>
<dbReference type="EMBL" id="CP136920">
    <property type="protein sequence ID" value="WOO43307.1"/>
    <property type="molecule type" value="Genomic_DNA"/>
</dbReference>
<keyword evidence="1" id="KW-0812">Transmembrane</keyword>
<proteinExistence type="predicted"/>
<dbReference type="RefSeq" id="WP_317835855.1">
    <property type="nucleotide sequence ID" value="NZ_CP136920.1"/>
</dbReference>
<feature type="signal peptide" evidence="2">
    <location>
        <begin position="1"/>
        <end position="22"/>
    </location>
</feature>
<evidence type="ECO:0008006" key="5">
    <source>
        <dbReference type="Google" id="ProtNLM"/>
    </source>
</evidence>
<feature type="transmembrane region" description="Helical" evidence="1">
    <location>
        <begin position="267"/>
        <end position="284"/>
    </location>
</feature>
<keyword evidence="2" id="KW-0732">Signal</keyword>
<keyword evidence="1" id="KW-0472">Membrane</keyword>
<evidence type="ECO:0000256" key="2">
    <source>
        <dbReference type="SAM" id="SignalP"/>
    </source>
</evidence>
<accession>A0AAQ3QXR4</accession>
<sequence>MIDKRKLGLTVLLGLNATLLSAQTTVLYDPYGDGSIPNNSDINTDFATRQSGTTTSTYTHNGATSGTLISNSDGITSSNNMARLRNNEQTGGASNGFLSLDTDFSVLAGSTYTISFDFFYNQRATESTDQWVSFALGDTSPQGTPAAAAADFGILMRPDGVGGANDNLSRFYRDGAAITADDFSTTPSYISSYVTFVVTVDEAAIGGPLISVTAGGITTVEDFSVGFDSSSRYIAFGSHLGPNANTPATDFADLYIDNVTLTVIPEPSVYASFLGLGALLLIVMRRYRQ</sequence>
<name>A0AAQ3QXR4_9BACT</name>
<keyword evidence="4" id="KW-1185">Reference proteome</keyword>
<dbReference type="AlphaFoldDB" id="A0AAQ3QXR4"/>
<protein>
    <recommendedName>
        <fullName evidence="5">PEP-CTERM protein-sorting domain-containing protein</fullName>
    </recommendedName>
</protein>
<evidence type="ECO:0000313" key="4">
    <source>
        <dbReference type="Proteomes" id="UP001304300"/>
    </source>
</evidence>
<organism evidence="3 4">
    <name type="scientific">Rubellicoccus peritrichatus</name>
    <dbReference type="NCBI Taxonomy" id="3080537"/>
    <lineage>
        <taxon>Bacteria</taxon>
        <taxon>Pseudomonadati</taxon>
        <taxon>Verrucomicrobiota</taxon>
        <taxon>Opitutia</taxon>
        <taxon>Puniceicoccales</taxon>
        <taxon>Cerasicoccaceae</taxon>
        <taxon>Rubellicoccus</taxon>
    </lineage>
</organism>
<gene>
    <name evidence="3" type="ORF">RZN69_09410</name>
</gene>
<feature type="chain" id="PRO_5042972417" description="PEP-CTERM protein-sorting domain-containing protein" evidence="2">
    <location>
        <begin position="23"/>
        <end position="289"/>
    </location>
</feature>
<reference evidence="3 4" key="1">
    <citation type="submission" date="2023-10" db="EMBL/GenBank/DDBJ databases">
        <title>Rubellicoccus peritrichatus gen. nov., sp. nov., isolated from an algae of coral reef tank.</title>
        <authorList>
            <person name="Luo J."/>
        </authorList>
    </citation>
    <scope>NUCLEOTIDE SEQUENCE [LARGE SCALE GENOMIC DNA]</scope>
    <source>
        <strain evidence="3 4">CR14</strain>
    </source>
</reference>
<evidence type="ECO:0000256" key="1">
    <source>
        <dbReference type="SAM" id="Phobius"/>
    </source>
</evidence>
<keyword evidence="1" id="KW-1133">Transmembrane helix</keyword>
<evidence type="ECO:0000313" key="3">
    <source>
        <dbReference type="EMBL" id="WOO43307.1"/>
    </source>
</evidence>
<dbReference type="Proteomes" id="UP001304300">
    <property type="component" value="Chromosome"/>
</dbReference>